<dbReference type="AlphaFoldDB" id="A0A6M4AVB0"/>
<evidence type="ECO:0000313" key="6">
    <source>
        <dbReference type="Proteomes" id="UP000503018"/>
    </source>
</evidence>
<dbReference type="GO" id="GO:0003700">
    <property type="term" value="F:DNA-binding transcription factor activity"/>
    <property type="evidence" value="ECO:0007669"/>
    <property type="project" value="InterPro"/>
</dbReference>
<evidence type="ECO:0000313" key="5">
    <source>
        <dbReference type="EMBL" id="QJQ33004.1"/>
    </source>
</evidence>
<reference evidence="5 6" key="1">
    <citation type="submission" date="2020-01" db="EMBL/GenBank/DDBJ databases">
        <title>Sphingomonas sp. strain CSW-10.</title>
        <authorList>
            <person name="Chen W.-M."/>
        </authorList>
    </citation>
    <scope>NUCLEOTIDE SEQUENCE [LARGE SCALE GENOMIC DNA]</scope>
    <source>
        <strain evidence="5 6">CSW-10</strain>
    </source>
</reference>
<dbReference type="RefSeq" id="WP_169946830.1">
    <property type="nucleotide sequence ID" value="NZ_CP053015.1"/>
</dbReference>
<dbReference type="Proteomes" id="UP000503018">
    <property type="component" value="Chromosome"/>
</dbReference>
<evidence type="ECO:0000256" key="3">
    <source>
        <dbReference type="ARBA" id="ARBA00023163"/>
    </source>
</evidence>
<dbReference type="EMBL" id="CP053015">
    <property type="protein sequence ID" value="QJQ33004.1"/>
    <property type="molecule type" value="Genomic_DNA"/>
</dbReference>
<sequence length="155" mass="17452">MSEPITFLMADASRLFRRAFDAEARSIGITGQQWRVLAALARHPGIKQGQAADLMEVEPITLSRMIDRLQESGMVERRADPADRRAWCLYLTDQAIPLVEDMRAIANRLLEVALEGFTTTELASFADFVDRFRNNVASRQIDNDDRKSEATHATA</sequence>
<dbReference type="PANTHER" id="PTHR42756:SF1">
    <property type="entry name" value="TRANSCRIPTIONAL REPRESSOR OF EMRAB OPERON"/>
    <property type="match status" value="1"/>
</dbReference>
<dbReference type="InterPro" id="IPR000835">
    <property type="entry name" value="HTH_MarR-typ"/>
</dbReference>
<name>A0A6M4AVB0_9SPHN</name>
<accession>A0A6M4AVB0</accession>
<dbReference type="InterPro" id="IPR036390">
    <property type="entry name" value="WH_DNA-bd_sf"/>
</dbReference>
<dbReference type="SUPFAM" id="SSF46785">
    <property type="entry name" value="Winged helix' DNA-binding domain"/>
    <property type="match status" value="1"/>
</dbReference>
<dbReference type="Pfam" id="PF12802">
    <property type="entry name" value="MarR_2"/>
    <property type="match status" value="1"/>
</dbReference>
<dbReference type="PANTHER" id="PTHR42756">
    <property type="entry name" value="TRANSCRIPTIONAL REGULATOR, MARR"/>
    <property type="match status" value="1"/>
</dbReference>
<evidence type="ECO:0000256" key="1">
    <source>
        <dbReference type="ARBA" id="ARBA00023015"/>
    </source>
</evidence>
<dbReference type="PROSITE" id="PS50995">
    <property type="entry name" value="HTH_MARR_2"/>
    <property type="match status" value="1"/>
</dbReference>
<keyword evidence="6" id="KW-1185">Reference proteome</keyword>
<keyword evidence="1" id="KW-0805">Transcription regulation</keyword>
<dbReference type="SMART" id="SM00347">
    <property type="entry name" value="HTH_MARR"/>
    <property type="match status" value="1"/>
</dbReference>
<feature type="domain" description="HTH marR-type" evidence="4">
    <location>
        <begin position="2"/>
        <end position="134"/>
    </location>
</feature>
<dbReference type="PRINTS" id="PR00598">
    <property type="entry name" value="HTHMARR"/>
</dbReference>
<evidence type="ECO:0000256" key="2">
    <source>
        <dbReference type="ARBA" id="ARBA00023125"/>
    </source>
</evidence>
<dbReference type="Gene3D" id="1.10.10.10">
    <property type="entry name" value="Winged helix-like DNA-binding domain superfamily/Winged helix DNA-binding domain"/>
    <property type="match status" value="1"/>
</dbReference>
<keyword evidence="3" id="KW-0804">Transcription</keyword>
<dbReference type="GO" id="GO:0003677">
    <property type="term" value="F:DNA binding"/>
    <property type="evidence" value="ECO:0007669"/>
    <property type="project" value="UniProtKB-KW"/>
</dbReference>
<gene>
    <name evidence="5" type="ORF">GV829_11595</name>
</gene>
<protein>
    <submittedName>
        <fullName evidence="5">MarR family transcriptional regulator</fullName>
    </submittedName>
</protein>
<keyword evidence="2" id="KW-0238">DNA-binding</keyword>
<evidence type="ECO:0000259" key="4">
    <source>
        <dbReference type="PROSITE" id="PS50995"/>
    </source>
</evidence>
<dbReference type="InterPro" id="IPR036388">
    <property type="entry name" value="WH-like_DNA-bd_sf"/>
</dbReference>
<dbReference type="KEGG" id="slan:GV829_11595"/>
<proteinExistence type="predicted"/>
<organism evidence="5 6">
    <name type="scientific">Sphingomonas lacunae</name>
    <dbReference type="NCBI Taxonomy" id="2698828"/>
    <lineage>
        <taxon>Bacteria</taxon>
        <taxon>Pseudomonadati</taxon>
        <taxon>Pseudomonadota</taxon>
        <taxon>Alphaproteobacteria</taxon>
        <taxon>Sphingomonadales</taxon>
        <taxon>Sphingomonadaceae</taxon>
        <taxon>Sphingomonas</taxon>
    </lineage>
</organism>